<sequence>MFNISLPLNDIDFKTLEKEIYQRVLKYGREKIKSILEKLDVMIMESRDKAKFRNICIKKTSIKTVMGTIEYSRRIYRYYDEDGNKHYISLLDEYLKMDKTIGQMSANLVEKIIENATNMSYRKTAQNITELTGQDISHQAAWDVVQKMGEKIQEQEKQKIKAYEKGELKGKREVKVLFEESDGLYINMQGKDRKGGSGRKKEIKLAVTYEGWEKRYFGKCDEYVVINKNVVAGFHNSKEFADLSEATVSEEYNIEKIQLRILNGDGASWIKESASLALKHFQLDRFHIFQAIHKYIYDKKEAKKVSRMIKKLKIDQALNHIEQLKYKCGGEAKEVKKLETLQQYLTNNRDGLIPYKQRKNIKLPAPPEGISYRNLGTMEHNICDILYLRMKNRKMSWSKAGANNLAKILALKASGKLHDKINSLLSGELSERLTQKVKEIKKPKPKTNEIKTNIYPVRRGGMPFSGCSVTNGRKAIQDLITYGGQSIF</sequence>
<dbReference type="RefSeq" id="WP_013777705.1">
    <property type="nucleotide sequence ID" value="NC_015519.1"/>
</dbReference>
<proteinExistence type="inferred from homology"/>
<dbReference type="InterPro" id="IPR009620">
    <property type="entry name" value="UPF0236"/>
</dbReference>
<evidence type="ECO:0008006" key="4">
    <source>
        <dbReference type="Google" id="ProtNLM"/>
    </source>
</evidence>
<dbReference type="HOGENOM" id="CLU_040782_3_1_9"/>
<comment type="similarity">
    <text evidence="1">Belongs to the UPF0236 family.</text>
</comment>
<name>F4LVT5_TEPAE</name>
<dbReference type="AlphaFoldDB" id="F4LVT5"/>
<dbReference type="OrthoDB" id="1719576at2"/>
<evidence type="ECO:0000256" key="1">
    <source>
        <dbReference type="ARBA" id="ARBA00006539"/>
    </source>
</evidence>
<evidence type="ECO:0000313" key="3">
    <source>
        <dbReference type="Proteomes" id="UP000010802"/>
    </source>
</evidence>
<dbReference type="Proteomes" id="UP000010802">
    <property type="component" value="Chromosome"/>
</dbReference>
<dbReference type="KEGG" id="tep:TepRe1_0594"/>
<dbReference type="EMBL" id="HF563609">
    <property type="protein sequence ID" value="CDI40440.1"/>
    <property type="molecule type" value="Genomic_DNA"/>
</dbReference>
<dbReference type="eggNOG" id="COG3464">
    <property type="taxonomic scope" value="Bacteria"/>
</dbReference>
<dbReference type="NCBIfam" id="NF033529">
    <property type="entry name" value="transpos_ISLre2"/>
    <property type="match status" value="1"/>
</dbReference>
<protein>
    <recommendedName>
        <fullName evidence="4">ISLre2 family transposase</fullName>
    </recommendedName>
</protein>
<evidence type="ECO:0000313" key="2">
    <source>
        <dbReference type="EMBL" id="CDI40440.1"/>
    </source>
</evidence>
<organism evidence="2 3">
    <name type="scientific">Tepidanaerobacter acetatoxydans (strain DSM 21804 / JCM 16047 / Re1)</name>
    <dbReference type="NCBI Taxonomy" id="1209989"/>
    <lineage>
        <taxon>Bacteria</taxon>
        <taxon>Bacillati</taxon>
        <taxon>Bacillota</taxon>
        <taxon>Clostridia</taxon>
        <taxon>Thermosediminibacterales</taxon>
        <taxon>Tepidanaerobacteraceae</taxon>
        <taxon>Tepidanaerobacter</taxon>
    </lineage>
</organism>
<dbReference type="Pfam" id="PF06782">
    <property type="entry name" value="UPF0236"/>
    <property type="match status" value="1"/>
</dbReference>
<reference evidence="3" key="1">
    <citation type="journal article" date="2013" name="Genome Announc.">
        <title>First genome sequence of a syntrophic acetate-oxidizing bacterium, Tepidanaerobacter acetatoxydans strain Re1.</title>
        <authorList>
            <person name="Manzoor S."/>
            <person name="Bongcam-Rudloff E."/>
            <person name="Schnurer A."/>
            <person name="Muller B."/>
        </authorList>
    </citation>
    <scope>NUCLEOTIDE SEQUENCE [LARGE SCALE GENOMIC DNA]</scope>
    <source>
        <strain evidence="3">Re1</strain>
    </source>
</reference>
<keyword evidence="3" id="KW-1185">Reference proteome</keyword>
<accession>F4LVT5</accession>
<dbReference type="STRING" id="1209989.TepRe1_0594"/>
<dbReference type="KEGG" id="tae:TepiRe1_0648"/>
<gene>
    <name evidence="2" type="ordered locus">TEPIRE1_0648</name>
</gene>